<dbReference type="EMBL" id="JACVVK020000457">
    <property type="protein sequence ID" value="KAK7473788.1"/>
    <property type="molecule type" value="Genomic_DNA"/>
</dbReference>
<protein>
    <submittedName>
        <fullName evidence="1">Uncharacterized protein</fullName>
    </submittedName>
</protein>
<comment type="caution">
    <text evidence="1">The sequence shown here is derived from an EMBL/GenBank/DDBJ whole genome shotgun (WGS) entry which is preliminary data.</text>
</comment>
<reference evidence="1 2" key="1">
    <citation type="journal article" date="2023" name="Sci. Data">
        <title>Genome assembly of the Korean intertidal mud-creeper Batillaria attramentaria.</title>
        <authorList>
            <person name="Patra A.K."/>
            <person name="Ho P.T."/>
            <person name="Jun S."/>
            <person name="Lee S.J."/>
            <person name="Kim Y."/>
            <person name="Won Y.J."/>
        </authorList>
    </citation>
    <scope>NUCLEOTIDE SEQUENCE [LARGE SCALE GENOMIC DNA]</scope>
    <source>
        <strain evidence="1">Wonlab-2016</strain>
    </source>
</reference>
<dbReference type="AlphaFoldDB" id="A0ABD0JG23"/>
<gene>
    <name evidence="1" type="ORF">BaRGS_00034956</name>
</gene>
<name>A0ABD0JG23_9CAEN</name>
<evidence type="ECO:0000313" key="2">
    <source>
        <dbReference type="Proteomes" id="UP001519460"/>
    </source>
</evidence>
<proteinExistence type="predicted"/>
<accession>A0ABD0JG23</accession>
<dbReference type="Proteomes" id="UP001519460">
    <property type="component" value="Unassembled WGS sequence"/>
</dbReference>
<sequence length="94" mass="10320">MHSGRRAGGRDISVDALETRTGLQRALRLMTSDTGRLARLIDQTKAIWCRVYPGFSERAHPRLSGQARVPGGASGSHETCAFVITRGVKWDKGR</sequence>
<evidence type="ECO:0000313" key="1">
    <source>
        <dbReference type="EMBL" id="KAK7473788.1"/>
    </source>
</evidence>
<organism evidence="1 2">
    <name type="scientific">Batillaria attramentaria</name>
    <dbReference type="NCBI Taxonomy" id="370345"/>
    <lineage>
        <taxon>Eukaryota</taxon>
        <taxon>Metazoa</taxon>
        <taxon>Spiralia</taxon>
        <taxon>Lophotrochozoa</taxon>
        <taxon>Mollusca</taxon>
        <taxon>Gastropoda</taxon>
        <taxon>Caenogastropoda</taxon>
        <taxon>Sorbeoconcha</taxon>
        <taxon>Cerithioidea</taxon>
        <taxon>Batillariidae</taxon>
        <taxon>Batillaria</taxon>
    </lineage>
</organism>
<keyword evidence="2" id="KW-1185">Reference proteome</keyword>